<comment type="caution">
    <text evidence="3">The sequence shown here is derived from an EMBL/GenBank/DDBJ whole genome shotgun (WGS) entry which is preliminary data.</text>
</comment>
<sequence length="396" mass="44632">MLVSVSRRLAMMLLFLLSFATAQAAEIADVSASIERGNYQQALKLSAALLAQQGDQKLVSPQRAELWRLQGISYLYLNQRAEAYRAYQNALALNSLSEASEADALAAVIRLAYRVKQYDEVLNYARQLSEHHHLSPSSGRLAMQAAYSLSRFDVAIDYANQLQELDALDAFVLQTKALSEMALSRYGAAAATFDQFVNAADVAPKWLEQAARAHVKAGTHRTARQYLARARADIALYRAIAVSRLDSNEAEQALLYWQQGLQQLDRVATRDEQLFMVQCLIKNNQRVAALNRISEVNLTQPDKQTLKLQVMLAYQLGHWKEVIDTAQVALSYGLKDDKMLWQWLAISAIKAGDYTLADYALDQWQSKDPSELVDRWRDTLELLKAKRATRRDSRTS</sequence>
<keyword evidence="4" id="KW-1185">Reference proteome</keyword>
<name>A0ABX3KPX2_SALCS</name>
<dbReference type="SUPFAM" id="SSF48452">
    <property type="entry name" value="TPR-like"/>
    <property type="match status" value="1"/>
</dbReference>
<accession>A0ABX3KPX2</accession>
<dbReference type="PROSITE" id="PS50005">
    <property type="entry name" value="TPR"/>
    <property type="match status" value="1"/>
</dbReference>
<dbReference type="InterPro" id="IPR019734">
    <property type="entry name" value="TPR_rpt"/>
</dbReference>
<feature type="chain" id="PRO_5047269477" description="Tetratricopeptide repeat protein" evidence="2">
    <location>
        <begin position="25"/>
        <end position="396"/>
    </location>
</feature>
<proteinExistence type="predicted"/>
<dbReference type="EMBL" id="MUFR01000030">
    <property type="protein sequence ID" value="OOF33413.1"/>
    <property type="molecule type" value="Genomic_DNA"/>
</dbReference>
<dbReference type="InterPro" id="IPR011990">
    <property type="entry name" value="TPR-like_helical_dom_sf"/>
</dbReference>
<keyword evidence="2" id="KW-0732">Signal</keyword>
<feature type="signal peptide" evidence="2">
    <location>
        <begin position="1"/>
        <end position="24"/>
    </location>
</feature>
<organism evidence="3 4">
    <name type="scientific">Salinivibrio costicola subsp. alcaliphilus</name>
    <dbReference type="NCBI Taxonomy" id="272773"/>
    <lineage>
        <taxon>Bacteria</taxon>
        <taxon>Pseudomonadati</taxon>
        <taxon>Pseudomonadota</taxon>
        <taxon>Gammaproteobacteria</taxon>
        <taxon>Vibrionales</taxon>
        <taxon>Vibrionaceae</taxon>
        <taxon>Salinivibrio</taxon>
    </lineage>
</organism>
<gene>
    <name evidence="3" type="ORF">BZJ21_10905</name>
</gene>
<reference evidence="4" key="1">
    <citation type="submission" date="2017-01" db="EMBL/GenBank/DDBJ databases">
        <title>Draft genome of the species Salinivibrio costicola subsp. alcaliphilus.</title>
        <authorList>
            <person name="Lopez-Hermoso C."/>
            <person name="De La Haba R."/>
            <person name="Sanchez-Porro C."/>
            <person name="Ventosa A."/>
        </authorList>
    </citation>
    <scope>NUCLEOTIDE SEQUENCE [LARGE SCALE GENOMIC DNA]</scope>
    <source>
        <strain evidence="4">CBH448</strain>
    </source>
</reference>
<dbReference type="Gene3D" id="1.25.40.10">
    <property type="entry name" value="Tetratricopeptide repeat domain"/>
    <property type="match status" value="1"/>
</dbReference>
<evidence type="ECO:0000313" key="3">
    <source>
        <dbReference type="EMBL" id="OOF33413.1"/>
    </source>
</evidence>
<dbReference type="Proteomes" id="UP000189431">
    <property type="component" value="Unassembled WGS sequence"/>
</dbReference>
<evidence type="ECO:0008006" key="5">
    <source>
        <dbReference type="Google" id="ProtNLM"/>
    </source>
</evidence>
<evidence type="ECO:0000256" key="1">
    <source>
        <dbReference type="PROSITE-ProRule" id="PRU00339"/>
    </source>
</evidence>
<keyword evidence="1" id="KW-0802">TPR repeat</keyword>
<evidence type="ECO:0000313" key="4">
    <source>
        <dbReference type="Proteomes" id="UP000189431"/>
    </source>
</evidence>
<feature type="repeat" description="TPR" evidence="1">
    <location>
        <begin position="64"/>
        <end position="97"/>
    </location>
</feature>
<protein>
    <recommendedName>
        <fullName evidence="5">Tetratricopeptide repeat protein</fullName>
    </recommendedName>
</protein>
<evidence type="ECO:0000256" key="2">
    <source>
        <dbReference type="SAM" id="SignalP"/>
    </source>
</evidence>